<feature type="transmembrane region" description="Helical" evidence="1">
    <location>
        <begin position="177"/>
        <end position="210"/>
    </location>
</feature>
<accession>A0ABV6HC27</accession>
<keyword evidence="1" id="KW-1133">Transmembrane helix</keyword>
<evidence type="ECO:0000313" key="2">
    <source>
        <dbReference type="EMBL" id="MFC0316443.1"/>
    </source>
</evidence>
<keyword evidence="3" id="KW-1185">Reference proteome</keyword>
<dbReference type="Proteomes" id="UP001589783">
    <property type="component" value="Unassembled WGS sequence"/>
</dbReference>
<feature type="transmembrane region" description="Helical" evidence="1">
    <location>
        <begin position="12"/>
        <end position="32"/>
    </location>
</feature>
<organism evidence="2 3">
    <name type="scientific">Gordonia phosphorivorans</name>
    <dbReference type="NCBI Taxonomy" id="1056982"/>
    <lineage>
        <taxon>Bacteria</taxon>
        <taxon>Bacillati</taxon>
        <taxon>Actinomycetota</taxon>
        <taxon>Actinomycetes</taxon>
        <taxon>Mycobacteriales</taxon>
        <taxon>Gordoniaceae</taxon>
        <taxon>Gordonia</taxon>
    </lineage>
</organism>
<dbReference type="RefSeq" id="WP_382366137.1">
    <property type="nucleotide sequence ID" value="NZ_JBHLWV010000031.1"/>
</dbReference>
<keyword evidence="1" id="KW-0472">Membrane</keyword>
<keyword evidence="1" id="KW-0812">Transmembrane</keyword>
<feature type="transmembrane region" description="Helical" evidence="1">
    <location>
        <begin position="300"/>
        <end position="322"/>
    </location>
</feature>
<sequence>MTDERAPAISRLSLGAIVLIVAQLVVRVVLVARGNFYWDDLILIGRASSTPILSWEYLGHSHDGHFMPAAFLVAGVTTVLAPLQWWLPALTLVLLQLLASVAVWRMIRIVVGERARAGLGALLALGFYLFVPMTVSGYLWWAAGLNTLPMQAAMAFIVGNAVLLVRGVEDPRRRRTLVIGSVVAFVVALAFFEKSLFILPVAVVAALLAVRAEPGVGTGDYRSSALTVAFMRARTLWAWLAGVFAVWVVIFLSVSTATAGSHSLAQMWKLVWRSIDSAIVPSTVGGPWEWDRWIPSPPMGFPAVWMIVAGWVLIAGAVLWSWRARRGAVAIWACAGLYAVAAQLPVMWNRSSEATALELAQTMRYLPDTALVIALAIALVAAAPARGAHGAHSAPGPSSSNPVARAATVVGAVAILVSALVSTAAYSTSWQRDPTAAYLATAEKSLTENADLVMFDQALPLEVLTPVAYPNNQISRVFGRLDPRPRFGDHTDKLMVLDEKGAMVPGGVSPMREVAPSAGTCAKPTLTERTRLELSGPLIEWRWTVALSYCADRDGEIAVSLGGRELRVPVRAGLHPIYFQLAGSGEHLTVRPLTDGLALHTGAGRVGEPIVAAYAP</sequence>
<evidence type="ECO:0000313" key="3">
    <source>
        <dbReference type="Proteomes" id="UP001589783"/>
    </source>
</evidence>
<name>A0ABV6HC27_9ACTN</name>
<feature type="transmembrane region" description="Helical" evidence="1">
    <location>
        <begin position="85"/>
        <end position="107"/>
    </location>
</feature>
<proteinExistence type="predicted"/>
<evidence type="ECO:0000256" key="1">
    <source>
        <dbReference type="SAM" id="Phobius"/>
    </source>
</evidence>
<gene>
    <name evidence="2" type="ORF">ACFFJD_16470</name>
</gene>
<feature type="transmembrane region" description="Helical" evidence="1">
    <location>
        <begin position="368"/>
        <end position="385"/>
    </location>
</feature>
<comment type="caution">
    <text evidence="2">The sequence shown here is derived from an EMBL/GenBank/DDBJ whole genome shotgun (WGS) entry which is preliminary data.</text>
</comment>
<dbReference type="EMBL" id="JBHLWV010000031">
    <property type="protein sequence ID" value="MFC0316443.1"/>
    <property type="molecule type" value="Genomic_DNA"/>
</dbReference>
<feature type="transmembrane region" description="Helical" evidence="1">
    <location>
        <begin position="119"/>
        <end position="141"/>
    </location>
</feature>
<feature type="transmembrane region" description="Helical" evidence="1">
    <location>
        <begin position="406"/>
        <end position="426"/>
    </location>
</feature>
<reference evidence="2 3" key="1">
    <citation type="submission" date="2024-09" db="EMBL/GenBank/DDBJ databases">
        <authorList>
            <person name="Sun Q."/>
            <person name="Mori K."/>
        </authorList>
    </citation>
    <scope>NUCLEOTIDE SEQUENCE [LARGE SCALE GENOMIC DNA]</scope>
    <source>
        <strain evidence="2 3">CCM 7957</strain>
    </source>
</reference>
<protein>
    <recommendedName>
        <fullName evidence="4">Transmembrane protein</fullName>
    </recommendedName>
</protein>
<evidence type="ECO:0008006" key="4">
    <source>
        <dbReference type="Google" id="ProtNLM"/>
    </source>
</evidence>
<feature type="transmembrane region" description="Helical" evidence="1">
    <location>
        <begin position="329"/>
        <end position="348"/>
    </location>
</feature>
<feature type="transmembrane region" description="Helical" evidence="1">
    <location>
        <begin position="147"/>
        <end position="165"/>
    </location>
</feature>
<feature type="transmembrane region" description="Helical" evidence="1">
    <location>
        <begin position="236"/>
        <end position="258"/>
    </location>
</feature>